<dbReference type="OrthoDB" id="580775at2"/>
<dbReference type="SUPFAM" id="SSF56801">
    <property type="entry name" value="Acetyl-CoA synthetase-like"/>
    <property type="match status" value="1"/>
</dbReference>
<evidence type="ECO:0000313" key="3">
    <source>
        <dbReference type="Proteomes" id="UP000199021"/>
    </source>
</evidence>
<evidence type="ECO:0000259" key="1">
    <source>
        <dbReference type="Pfam" id="PF00501"/>
    </source>
</evidence>
<dbReference type="STRING" id="478744.SAMN05444359_102131"/>
<gene>
    <name evidence="2" type="ORF">SAMN05444359_102131</name>
</gene>
<dbReference type="InParanoid" id="A0A1H9AK18"/>
<dbReference type="PANTHER" id="PTHR43845:SF1">
    <property type="entry name" value="BLR5969 PROTEIN"/>
    <property type="match status" value="1"/>
</dbReference>
<protein>
    <submittedName>
        <fullName evidence="2">Phenylacetate-CoA ligase</fullName>
    </submittedName>
</protein>
<proteinExistence type="predicted"/>
<feature type="domain" description="AMP-dependent synthetase/ligase" evidence="1">
    <location>
        <begin position="86"/>
        <end position="287"/>
    </location>
</feature>
<dbReference type="Proteomes" id="UP000199021">
    <property type="component" value="Unassembled WGS sequence"/>
</dbReference>
<keyword evidence="2" id="KW-0436">Ligase</keyword>
<dbReference type="EMBL" id="FOFB01000002">
    <property type="protein sequence ID" value="SEP77122.1"/>
    <property type="molecule type" value="Genomic_DNA"/>
</dbReference>
<sequence length="431" mass="48325">MTKLISPLVSQEIGLLPVLLRKAINYAGTYSPYYFQLFSQLGLKPGSIMTYTDFRQIPCTTKEDIAKDYRKFICVSDEQIIDRSCTSGTTSTPTPFVLTDSDLNRLTRNEAASLTLAGIGSQDTVMLCCTMDQRFMAGLAYFLGLRQIGASVIRQGVCNLLSQWDCIRREEPTAIICVPSFLLRLIHFAKENGIDYRSSSLRKVICIGESIRQPDFSLNELGRRLKEAWPELSLHSTYASTEIGAAFTECSEGQGGHHNPELTHIEVLDQVGFPVTTGEIGELVVTTLGVEGMPLIRFRTGDLVQLHNQACACGRTTPRLSPVIGRKNQMLKVKGTTIYPPAIHDSLNSVAELENYVIEVFTNESGQDDLRIYFTTVAGVNDLELQVHLKEICHARLRLKPTFFEVSKKEMYRMQFPSGGRKPRKFIDYRK</sequence>
<dbReference type="AlphaFoldDB" id="A0A1H9AK18"/>
<dbReference type="InterPro" id="IPR000873">
    <property type="entry name" value="AMP-dep_synth/lig_dom"/>
</dbReference>
<dbReference type="GO" id="GO:0016874">
    <property type="term" value="F:ligase activity"/>
    <property type="evidence" value="ECO:0007669"/>
    <property type="project" value="UniProtKB-KW"/>
</dbReference>
<dbReference type="InterPro" id="IPR042099">
    <property type="entry name" value="ANL_N_sf"/>
</dbReference>
<reference evidence="3" key="1">
    <citation type="submission" date="2016-10" db="EMBL/GenBank/DDBJ databases">
        <authorList>
            <person name="Varghese N."/>
            <person name="Submissions S."/>
        </authorList>
    </citation>
    <scope>NUCLEOTIDE SEQUENCE [LARGE SCALE GENOMIC DNA]</scope>
    <source>
        <strain evidence="3">DSM 24740</strain>
    </source>
</reference>
<accession>A0A1H9AK18</accession>
<dbReference type="InterPro" id="IPR045851">
    <property type="entry name" value="AMP-bd_C_sf"/>
</dbReference>
<dbReference type="RefSeq" id="WP_090165315.1">
    <property type="nucleotide sequence ID" value="NZ_FOFB01000002.1"/>
</dbReference>
<keyword evidence="3" id="KW-1185">Reference proteome</keyword>
<evidence type="ECO:0000313" key="2">
    <source>
        <dbReference type="EMBL" id="SEP77122.1"/>
    </source>
</evidence>
<name>A0A1H9AK18_9BACT</name>
<dbReference type="Pfam" id="PF00501">
    <property type="entry name" value="AMP-binding"/>
    <property type="match status" value="1"/>
</dbReference>
<dbReference type="Gene3D" id="3.40.50.12780">
    <property type="entry name" value="N-terminal domain of ligase-like"/>
    <property type="match status" value="1"/>
</dbReference>
<organism evidence="2 3">
    <name type="scientific">Neolewinella agarilytica</name>
    <dbReference type="NCBI Taxonomy" id="478744"/>
    <lineage>
        <taxon>Bacteria</taxon>
        <taxon>Pseudomonadati</taxon>
        <taxon>Bacteroidota</taxon>
        <taxon>Saprospiria</taxon>
        <taxon>Saprospirales</taxon>
        <taxon>Lewinellaceae</taxon>
        <taxon>Neolewinella</taxon>
    </lineage>
</organism>
<dbReference type="PANTHER" id="PTHR43845">
    <property type="entry name" value="BLR5969 PROTEIN"/>
    <property type="match status" value="1"/>
</dbReference>
<dbReference type="Gene3D" id="3.30.300.30">
    <property type="match status" value="1"/>
</dbReference>